<dbReference type="EMBL" id="DPVE01000029">
    <property type="protein sequence ID" value="HCK28997.1"/>
    <property type="molecule type" value="Genomic_DNA"/>
</dbReference>
<evidence type="ECO:0000256" key="2">
    <source>
        <dbReference type="ARBA" id="ARBA00022723"/>
    </source>
</evidence>
<accession>A0A3D2SHQ5</accession>
<evidence type="ECO:0000259" key="8">
    <source>
        <dbReference type="Pfam" id="PF01557"/>
    </source>
</evidence>
<dbReference type="InterPro" id="IPR036663">
    <property type="entry name" value="Fumarylacetoacetase_C_sf"/>
</dbReference>
<evidence type="ECO:0000313" key="9">
    <source>
        <dbReference type="EMBL" id="HCK28997.1"/>
    </source>
</evidence>
<dbReference type="AlphaFoldDB" id="A0A3D2SHQ5"/>
<organism evidence="9 10">
    <name type="scientific">Acinetobacter ursingii</name>
    <dbReference type="NCBI Taxonomy" id="108980"/>
    <lineage>
        <taxon>Bacteria</taxon>
        <taxon>Pseudomonadati</taxon>
        <taxon>Pseudomonadota</taxon>
        <taxon>Gammaproteobacteria</taxon>
        <taxon>Moraxellales</taxon>
        <taxon>Moraxellaceae</taxon>
        <taxon>Acinetobacter</taxon>
    </lineage>
</organism>
<dbReference type="GO" id="GO:0019752">
    <property type="term" value="P:carboxylic acid metabolic process"/>
    <property type="evidence" value="ECO:0007669"/>
    <property type="project" value="UniProtKB-ARBA"/>
</dbReference>
<evidence type="ECO:0000256" key="5">
    <source>
        <dbReference type="ARBA" id="ARBA00057150"/>
    </source>
</evidence>
<dbReference type="RefSeq" id="WP_049175235.1">
    <property type="nucleotide sequence ID" value="NZ_BKFK01000001.1"/>
</dbReference>
<evidence type="ECO:0000256" key="3">
    <source>
        <dbReference type="ARBA" id="ARBA00051258"/>
    </source>
</evidence>
<feature type="domain" description="Fumarylacetoacetase-like C-terminal" evidence="8">
    <location>
        <begin position="76"/>
        <end position="281"/>
    </location>
</feature>
<dbReference type="InterPro" id="IPR011234">
    <property type="entry name" value="Fumarylacetoacetase-like_C"/>
</dbReference>
<comment type="catalytic activity">
    <reaction evidence="3">
        <text>(3E,5R)-5-carboxy-2-oxohept-3-enedioate + H(+) = (4Z)-2-oxohept-4-enedioate + CO2</text>
        <dbReference type="Rhea" id="RHEA:14397"/>
        <dbReference type="ChEBI" id="CHEBI:15378"/>
        <dbReference type="ChEBI" id="CHEBI:16526"/>
        <dbReference type="ChEBI" id="CHEBI:87491"/>
        <dbReference type="ChEBI" id="CHEBI:87507"/>
        <dbReference type="EC" id="4.1.1.68"/>
    </reaction>
</comment>
<dbReference type="InterPro" id="IPR051121">
    <property type="entry name" value="FAH"/>
</dbReference>
<sequence length="286" mass="31268">MRFLSYMQAGKKGLAIRVGDQLKGLTEVEENYPGHLEQLLQQGGDALINAAQVLKQGNAINLDQVEQLPPLSQPPKIICVGLNYADHTKESPYEQPDYPTLFSRFNSSLIANGQPIKRPLCSEQLDYEGELVAIIGKRGRHIAKEDALDYVAGYSIFNDASIRDYQFKAPQWTVGKNFDDTGAFGPEFVTADELPEGAKGLLLTTRLNGKVVQQANTSDMLFDIETLISTISEAITLEPGDLIVSGTPAGVGLGHKPPLWMKQGDVCEVEIEKIGILRSPIANESK</sequence>
<comment type="function">
    <text evidence="5">Decarboxylates OPET (5-oxo-pent-3-ene-1,2,5-tricarboxylic acid) into HHDD (2-hydroxy-hept-2,4-diene-1,7-dioate) and isomerizes it to OHED (2-oxo-hept-3-ene-1,7-dioate).</text>
</comment>
<evidence type="ECO:0000313" key="10">
    <source>
        <dbReference type="Proteomes" id="UP000263596"/>
    </source>
</evidence>
<keyword evidence="9" id="KW-0378">Hydrolase</keyword>
<dbReference type="FunFam" id="3.90.850.10:FF:000002">
    <property type="entry name" value="2-hydroxyhepta-2,4-diene-1,7-dioate isomerase"/>
    <property type="match status" value="1"/>
</dbReference>
<gene>
    <name evidence="9" type="ORF">DHW29_01480</name>
</gene>
<evidence type="ECO:0000256" key="6">
    <source>
        <dbReference type="ARBA" id="ARBA00060569"/>
    </source>
</evidence>
<evidence type="ECO:0000256" key="4">
    <source>
        <dbReference type="ARBA" id="ARBA00052790"/>
    </source>
</evidence>
<dbReference type="GO" id="GO:0008704">
    <property type="term" value="F:5-carboxymethyl-2-hydroxymuconate delta-isomerase activity"/>
    <property type="evidence" value="ECO:0007669"/>
    <property type="project" value="UniProtKB-EC"/>
</dbReference>
<name>A0A3D2SHQ5_9GAMM</name>
<dbReference type="SUPFAM" id="SSF56529">
    <property type="entry name" value="FAH"/>
    <property type="match status" value="1"/>
</dbReference>
<proteinExistence type="inferred from homology"/>
<comment type="similarity">
    <text evidence="1">Belongs to the FAH family.</text>
</comment>
<dbReference type="GO" id="GO:0046872">
    <property type="term" value="F:metal ion binding"/>
    <property type="evidence" value="ECO:0007669"/>
    <property type="project" value="UniProtKB-KW"/>
</dbReference>
<comment type="pathway">
    <text evidence="6">Aromatic compound metabolism; 4-hydroxyphenylacetate degradation; pyruvate and succinate semialdehyde from 4-hydroxyphenylacetate: step 4/7.</text>
</comment>
<comment type="caution">
    <text evidence="9">The sequence shown here is derived from an EMBL/GenBank/DDBJ whole genome shotgun (WGS) entry which is preliminary data.</text>
</comment>
<protein>
    <submittedName>
        <fullName evidence="9">FAA hydrolase family protein</fullName>
    </submittedName>
</protein>
<dbReference type="Proteomes" id="UP000263596">
    <property type="component" value="Unassembled WGS sequence"/>
</dbReference>
<comment type="pathway">
    <text evidence="7">Aromatic compound metabolism; 4-hydroxyphenylacetate degradation; pyruvate and succinate semialdehyde from 4-hydroxyphenylacetate: step 5/7.</text>
</comment>
<reference evidence="9 10" key="1">
    <citation type="journal article" date="2018" name="Nat. Biotechnol.">
        <title>A standardized bacterial taxonomy based on genome phylogeny substantially revises the tree of life.</title>
        <authorList>
            <person name="Parks D.H."/>
            <person name="Chuvochina M."/>
            <person name="Waite D.W."/>
            <person name="Rinke C."/>
            <person name="Skarshewski A."/>
            <person name="Chaumeil P.A."/>
            <person name="Hugenholtz P."/>
        </authorList>
    </citation>
    <scope>NUCLEOTIDE SEQUENCE [LARGE SCALE GENOMIC DNA]</scope>
    <source>
        <strain evidence="9">UBA9669</strain>
    </source>
</reference>
<dbReference type="PANTHER" id="PTHR42796">
    <property type="entry name" value="FUMARYLACETOACETATE HYDROLASE DOMAIN-CONTAINING PROTEIN 2A-RELATED"/>
    <property type="match status" value="1"/>
</dbReference>
<evidence type="ECO:0000256" key="1">
    <source>
        <dbReference type="ARBA" id="ARBA00010211"/>
    </source>
</evidence>
<dbReference type="Pfam" id="PF01557">
    <property type="entry name" value="FAA_hydrolase"/>
    <property type="match status" value="1"/>
</dbReference>
<dbReference type="GO" id="GO:0018800">
    <property type="term" value="F:5-oxopent-3-ene-1,2,5-tricarboxylate decarboxylase activity"/>
    <property type="evidence" value="ECO:0007669"/>
    <property type="project" value="UniProtKB-EC"/>
</dbReference>
<dbReference type="PANTHER" id="PTHR42796:SF4">
    <property type="entry name" value="FUMARYLACETOACETATE HYDROLASE DOMAIN-CONTAINING PROTEIN 2A"/>
    <property type="match status" value="1"/>
</dbReference>
<keyword evidence="2" id="KW-0479">Metal-binding</keyword>
<dbReference type="Gene3D" id="3.90.850.10">
    <property type="entry name" value="Fumarylacetoacetase-like, C-terminal domain"/>
    <property type="match status" value="1"/>
</dbReference>
<evidence type="ECO:0000256" key="7">
    <source>
        <dbReference type="ARBA" id="ARBA00060680"/>
    </source>
</evidence>
<dbReference type="GO" id="GO:0016787">
    <property type="term" value="F:hydrolase activity"/>
    <property type="evidence" value="ECO:0007669"/>
    <property type="project" value="UniProtKB-KW"/>
</dbReference>
<comment type="catalytic activity">
    <reaction evidence="4">
        <text>(2E,4Z)-5-hydroxypenta-2,4-diene-1,2,5-tricarboxylate = (3E,5R)-5-carboxy-2-oxohept-3-enedioate</text>
        <dbReference type="Rhea" id="RHEA:18813"/>
        <dbReference type="ChEBI" id="CHEBI:47961"/>
        <dbReference type="ChEBI" id="CHEBI:87491"/>
        <dbReference type="EC" id="5.3.3.10"/>
    </reaction>
</comment>